<proteinExistence type="predicted"/>
<dbReference type="EMBL" id="JAUUDS010000003">
    <property type="protein sequence ID" value="MDP1027431.1"/>
    <property type="molecule type" value="Genomic_DNA"/>
</dbReference>
<organism evidence="2 3">
    <name type="scientific">Sphingomonas aurea</name>
    <dbReference type="NCBI Taxonomy" id="3063994"/>
    <lineage>
        <taxon>Bacteria</taxon>
        <taxon>Pseudomonadati</taxon>
        <taxon>Pseudomonadota</taxon>
        <taxon>Alphaproteobacteria</taxon>
        <taxon>Sphingomonadales</taxon>
        <taxon>Sphingomonadaceae</taxon>
        <taxon>Sphingomonas</taxon>
    </lineage>
</organism>
<dbReference type="RefSeq" id="WP_305173129.1">
    <property type="nucleotide sequence ID" value="NZ_JAUUDS010000003.1"/>
</dbReference>
<evidence type="ECO:0000313" key="2">
    <source>
        <dbReference type="EMBL" id="MDP1027431.1"/>
    </source>
</evidence>
<dbReference type="Proteomes" id="UP001230685">
    <property type="component" value="Unassembled WGS sequence"/>
</dbReference>
<evidence type="ECO:0000313" key="3">
    <source>
        <dbReference type="Proteomes" id="UP001230685"/>
    </source>
</evidence>
<protein>
    <submittedName>
        <fullName evidence="2">Uncharacterized protein</fullName>
    </submittedName>
</protein>
<keyword evidence="3" id="KW-1185">Reference proteome</keyword>
<accession>A0ABT9EKG0</accession>
<comment type="caution">
    <text evidence="2">The sequence shown here is derived from an EMBL/GenBank/DDBJ whole genome shotgun (WGS) entry which is preliminary data.</text>
</comment>
<gene>
    <name evidence="2" type="ORF">Q5H91_09420</name>
</gene>
<reference evidence="2 3" key="1">
    <citation type="submission" date="2023-07" db="EMBL/GenBank/DDBJ databases">
        <authorList>
            <person name="Kim M.K."/>
        </authorList>
    </citation>
    <scope>NUCLEOTIDE SEQUENCE [LARGE SCALE GENOMIC DNA]</scope>
    <source>
        <strain evidence="2 3">KR1UV-12</strain>
    </source>
</reference>
<evidence type="ECO:0000256" key="1">
    <source>
        <dbReference type="SAM" id="MobiDB-lite"/>
    </source>
</evidence>
<sequence length="76" mass="8263">MADFDDAADPELGAACNRLSAFTLPIPSGALIDQASGLTEADLATILRTLYRDRHRLPTEQPEPNDSEPTRRGPWG</sequence>
<name>A0ABT9EKG0_9SPHN</name>
<feature type="region of interest" description="Disordered" evidence="1">
    <location>
        <begin position="54"/>
        <end position="76"/>
    </location>
</feature>